<feature type="transmembrane region" description="Helical" evidence="1">
    <location>
        <begin position="261"/>
        <end position="283"/>
    </location>
</feature>
<keyword evidence="1" id="KW-0472">Membrane</keyword>
<keyword evidence="1" id="KW-0812">Transmembrane</keyword>
<evidence type="ECO:0000256" key="1">
    <source>
        <dbReference type="SAM" id="Phobius"/>
    </source>
</evidence>
<feature type="transmembrane region" description="Helical" evidence="1">
    <location>
        <begin position="172"/>
        <end position="189"/>
    </location>
</feature>
<feature type="transmembrane region" description="Helical" evidence="1">
    <location>
        <begin position="53"/>
        <end position="70"/>
    </location>
</feature>
<feature type="transmembrane region" description="Helical" evidence="1">
    <location>
        <begin position="114"/>
        <end position="134"/>
    </location>
</feature>
<reference evidence="2 3" key="1">
    <citation type="journal article" date="2018" name="J. Microbiol.">
        <title>Leifsonia flava sp. nov., a novel actinobacterium isolated from the rhizosphere of Aquilegia viridiflora.</title>
        <authorList>
            <person name="Cai Y."/>
            <person name="Tao W.Z."/>
            <person name="Ma Y.J."/>
            <person name="Cheng J."/>
            <person name="Zhang M.Y."/>
            <person name="Zhang Y.X."/>
        </authorList>
    </citation>
    <scope>NUCLEOTIDE SEQUENCE [LARGE SCALE GENOMIC DNA]</scope>
    <source>
        <strain evidence="2 3">SYP-B2174</strain>
    </source>
</reference>
<organism evidence="2 3">
    <name type="scientific">Orlajensenia leifsoniae</name>
    <dbReference type="NCBI Taxonomy" id="2561933"/>
    <lineage>
        <taxon>Bacteria</taxon>
        <taxon>Bacillati</taxon>
        <taxon>Actinomycetota</taxon>
        <taxon>Actinomycetes</taxon>
        <taxon>Micrococcales</taxon>
        <taxon>Microbacteriaceae</taxon>
        <taxon>Orlajensenia</taxon>
    </lineage>
</organism>
<feature type="transmembrane region" description="Helical" evidence="1">
    <location>
        <begin position="334"/>
        <end position="355"/>
    </location>
</feature>
<protein>
    <submittedName>
        <fullName evidence="2">Low temperature requirement protein A</fullName>
    </submittedName>
</protein>
<evidence type="ECO:0000313" key="3">
    <source>
        <dbReference type="Proteomes" id="UP000298127"/>
    </source>
</evidence>
<feature type="transmembrane region" description="Helical" evidence="1">
    <location>
        <begin position="82"/>
        <end position="107"/>
    </location>
</feature>
<evidence type="ECO:0000313" key="2">
    <source>
        <dbReference type="EMBL" id="TFV98989.1"/>
    </source>
</evidence>
<proteinExistence type="predicted"/>
<feature type="transmembrane region" description="Helical" evidence="1">
    <location>
        <begin position="304"/>
        <end position="328"/>
    </location>
</feature>
<dbReference type="PANTHER" id="PTHR36840:SF1">
    <property type="entry name" value="BLL5714 PROTEIN"/>
    <property type="match status" value="1"/>
</dbReference>
<dbReference type="Pfam" id="PF06772">
    <property type="entry name" value="LtrA"/>
    <property type="match status" value="1"/>
</dbReference>
<feature type="transmembrane region" description="Helical" evidence="1">
    <location>
        <begin position="140"/>
        <end position="160"/>
    </location>
</feature>
<dbReference type="PANTHER" id="PTHR36840">
    <property type="entry name" value="BLL5714 PROTEIN"/>
    <property type="match status" value="1"/>
</dbReference>
<keyword evidence="1" id="KW-1133">Transmembrane helix</keyword>
<dbReference type="InterPro" id="IPR010640">
    <property type="entry name" value="Low_temperature_requirement_A"/>
</dbReference>
<feature type="transmembrane region" description="Helical" evidence="1">
    <location>
        <begin position="232"/>
        <end position="249"/>
    </location>
</feature>
<sequence>MLPISDGTGDSRLCSGGFLSSVGSSNVPSSLGRVSQQQTAPEGLVRTPRHAQWLELFFDLVMVAFVGVLAHRLHGEPSAFDFATFVVLFFPAWWVWVNVTITMNLFGAVVTPRIWVMVSVVMLSVGIMAAAVSEGLGERAWAYAAGNAVIRLVILIPWWMDGRRAGVPWYRSLTYNGLTALIWAVSIVVPQPAQFVLWGVAIGVEILLLAFLGSQRTWLRDTLDIDHIAERVGLFVVIVFGETILSIIAEIDQHWTAASGITAILAFTAISGLAWAFFQYGARSAEDGWRRMQRVGDMRALRDTVMYLPFVLVVGIVMLAAGLGTAVAEAGHPLPVGATVCIVAGIALFYAANAAIALRYGDSPRSVARWGIAGVLLPFLVVPVADAADAGVVVAAVVLVVAAMVAMAEISRRRVRSGRVRSSRS</sequence>
<name>A0A4Y9R341_9MICO</name>
<dbReference type="EMBL" id="SPQZ01000002">
    <property type="protein sequence ID" value="TFV98989.1"/>
    <property type="molecule type" value="Genomic_DNA"/>
</dbReference>
<dbReference type="Proteomes" id="UP000298127">
    <property type="component" value="Unassembled WGS sequence"/>
</dbReference>
<gene>
    <name evidence="2" type="ORF">E4M00_05700</name>
</gene>
<feature type="transmembrane region" description="Helical" evidence="1">
    <location>
        <begin position="195"/>
        <end position="212"/>
    </location>
</feature>
<comment type="caution">
    <text evidence="2">The sequence shown here is derived from an EMBL/GenBank/DDBJ whole genome shotgun (WGS) entry which is preliminary data.</text>
</comment>
<feature type="transmembrane region" description="Helical" evidence="1">
    <location>
        <begin position="391"/>
        <end position="411"/>
    </location>
</feature>
<accession>A0A4Y9R341</accession>
<feature type="transmembrane region" description="Helical" evidence="1">
    <location>
        <begin position="367"/>
        <end position="385"/>
    </location>
</feature>
<keyword evidence="3" id="KW-1185">Reference proteome</keyword>
<dbReference type="AlphaFoldDB" id="A0A4Y9R341"/>